<comment type="catalytic activity">
    <reaction evidence="10">
        <text>1D-myo-inositol 1,2,5,6-tetrakisphosphate + H2O = 1D-myo-inositol 1,2,6-trisphosphate + phosphate</text>
        <dbReference type="Rhea" id="RHEA:77119"/>
        <dbReference type="ChEBI" id="CHEBI:15377"/>
        <dbReference type="ChEBI" id="CHEBI:43474"/>
        <dbReference type="ChEBI" id="CHEBI:195535"/>
        <dbReference type="ChEBI" id="CHEBI:195537"/>
        <dbReference type="EC" id="3.1.3.62"/>
    </reaction>
    <physiologicalReaction direction="left-to-right" evidence="10">
        <dbReference type="Rhea" id="RHEA:77120"/>
    </physiologicalReaction>
</comment>
<dbReference type="EC" id="3.1.3.80" evidence="3"/>
<gene>
    <name evidence="16" type="ORF">PhCBS80983_g02479</name>
</gene>
<comment type="catalytic activity">
    <reaction evidence="12">
        <text>1D-myo-inositol hexakisphosphate + H2O = 1D-myo-inositol 1,2,4,5,6-pentakisphosphate + phosphate</text>
        <dbReference type="Rhea" id="RHEA:16989"/>
        <dbReference type="ChEBI" id="CHEBI:15377"/>
        <dbReference type="ChEBI" id="CHEBI:43474"/>
        <dbReference type="ChEBI" id="CHEBI:57798"/>
        <dbReference type="ChEBI" id="CHEBI:58130"/>
        <dbReference type="EC" id="3.1.3.62"/>
    </reaction>
    <physiologicalReaction direction="left-to-right" evidence="12">
        <dbReference type="Rhea" id="RHEA:16990"/>
    </physiologicalReaction>
</comment>
<dbReference type="EC" id="3.1.3.62" evidence="4"/>
<evidence type="ECO:0000256" key="7">
    <source>
        <dbReference type="ARBA" id="ARBA00022801"/>
    </source>
</evidence>
<evidence type="ECO:0000256" key="6">
    <source>
        <dbReference type="ARBA" id="ARBA00022729"/>
    </source>
</evidence>
<dbReference type="InterPro" id="IPR029033">
    <property type="entry name" value="His_PPase_superfam"/>
</dbReference>
<dbReference type="InterPro" id="IPR033379">
    <property type="entry name" value="Acid_Pase_AS"/>
</dbReference>
<evidence type="ECO:0000256" key="14">
    <source>
        <dbReference type="SAM" id="MobiDB-lite"/>
    </source>
</evidence>
<evidence type="ECO:0000256" key="12">
    <source>
        <dbReference type="ARBA" id="ARBA00043691"/>
    </source>
</evidence>
<keyword evidence="6 15" id="KW-0732">Signal</keyword>
<dbReference type="Gene3D" id="3.40.50.1240">
    <property type="entry name" value="Phosphoglycerate mutase-like"/>
    <property type="match status" value="1"/>
</dbReference>
<evidence type="ECO:0000256" key="3">
    <source>
        <dbReference type="ARBA" id="ARBA00012976"/>
    </source>
</evidence>
<evidence type="ECO:0000256" key="8">
    <source>
        <dbReference type="ARBA" id="ARBA00023136"/>
    </source>
</evidence>
<organism evidence="16 17">
    <name type="scientific">Powellomyces hirtus</name>
    <dbReference type="NCBI Taxonomy" id="109895"/>
    <lineage>
        <taxon>Eukaryota</taxon>
        <taxon>Fungi</taxon>
        <taxon>Fungi incertae sedis</taxon>
        <taxon>Chytridiomycota</taxon>
        <taxon>Chytridiomycota incertae sedis</taxon>
        <taxon>Chytridiomycetes</taxon>
        <taxon>Spizellomycetales</taxon>
        <taxon>Powellomycetaceae</taxon>
        <taxon>Powellomyces</taxon>
    </lineage>
</organism>
<dbReference type="Proteomes" id="UP000318582">
    <property type="component" value="Unassembled WGS sequence"/>
</dbReference>
<evidence type="ECO:0000256" key="10">
    <source>
        <dbReference type="ARBA" id="ARBA00043668"/>
    </source>
</evidence>
<reference evidence="16 17" key="1">
    <citation type="journal article" date="2019" name="Sci. Rep.">
        <title>Comparative genomics of chytrid fungi reveal insights into the obligate biotrophic and pathogenic lifestyle of Synchytrium endobioticum.</title>
        <authorList>
            <person name="van de Vossenberg B.T.L.H."/>
            <person name="Warris S."/>
            <person name="Nguyen H.D.T."/>
            <person name="van Gent-Pelzer M.P.E."/>
            <person name="Joly D.L."/>
            <person name="van de Geest H.C."/>
            <person name="Bonants P.J.M."/>
            <person name="Smith D.S."/>
            <person name="Levesque C.A."/>
            <person name="van der Lee T.A.J."/>
        </authorList>
    </citation>
    <scope>NUCLEOTIDE SEQUENCE [LARGE SCALE GENOMIC DNA]</scope>
    <source>
        <strain evidence="16 17">CBS 809.83</strain>
    </source>
</reference>
<dbReference type="SUPFAM" id="SSF53254">
    <property type="entry name" value="Phosphoglycerate mutase-like"/>
    <property type="match status" value="1"/>
</dbReference>
<feature type="region of interest" description="Disordered" evidence="14">
    <location>
        <begin position="60"/>
        <end position="84"/>
    </location>
</feature>
<feature type="signal peptide" evidence="15">
    <location>
        <begin position="1"/>
        <end position="20"/>
    </location>
</feature>
<proteinExistence type="inferred from homology"/>
<comment type="similarity">
    <text evidence="2">Belongs to the histidine acid phosphatase family. MINPP1 subfamily.</text>
</comment>
<dbReference type="EMBL" id="QEAQ01000025">
    <property type="protein sequence ID" value="TPX59461.1"/>
    <property type="molecule type" value="Genomic_DNA"/>
</dbReference>
<keyword evidence="17" id="KW-1185">Reference proteome</keyword>
<evidence type="ECO:0000256" key="9">
    <source>
        <dbReference type="ARBA" id="ARBA00031642"/>
    </source>
</evidence>
<dbReference type="STRING" id="109895.A0A507E6X6"/>
<dbReference type="GO" id="GO:0016020">
    <property type="term" value="C:membrane"/>
    <property type="evidence" value="ECO:0007669"/>
    <property type="project" value="UniProtKB-SubCell"/>
</dbReference>
<dbReference type="PROSITE" id="PS00616">
    <property type="entry name" value="HIS_ACID_PHOSPHAT_1"/>
    <property type="match status" value="1"/>
</dbReference>
<protein>
    <recommendedName>
        <fullName evidence="5">Multiple inositol polyphosphate phosphatase 1</fullName>
        <ecNumber evidence="4">3.1.3.62</ecNumber>
        <ecNumber evidence="3">3.1.3.80</ecNumber>
    </recommendedName>
    <alternativeName>
        <fullName evidence="9">2,3-bisphosphoglycerate 3-phosphatase</fullName>
    </alternativeName>
</protein>
<dbReference type="AlphaFoldDB" id="A0A507E6X6"/>
<dbReference type="PANTHER" id="PTHR20963:SF8">
    <property type="entry name" value="MULTIPLE INOSITOL POLYPHOSPHATE PHOSPHATASE 1"/>
    <property type="match status" value="1"/>
</dbReference>
<keyword evidence="8" id="KW-0472">Membrane</keyword>
<dbReference type="InterPro" id="IPR000560">
    <property type="entry name" value="His_Pase_clade-2"/>
</dbReference>
<feature type="region of interest" description="Disordered" evidence="14">
    <location>
        <begin position="223"/>
        <end position="248"/>
    </location>
</feature>
<accession>A0A507E6X6</accession>
<evidence type="ECO:0000313" key="16">
    <source>
        <dbReference type="EMBL" id="TPX59461.1"/>
    </source>
</evidence>
<comment type="subcellular location">
    <subcellularLocation>
        <location evidence="1">Membrane</location>
    </subcellularLocation>
</comment>
<evidence type="ECO:0000256" key="15">
    <source>
        <dbReference type="SAM" id="SignalP"/>
    </source>
</evidence>
<evidence type="ECO:0000256" key="4">
    <source>
        <dbReference type="ARBA" id="ARBA00013040"/>
    </source>
</evidence>
<dbReference type="GO" id="GO:0034417">
    <property type="term" value="F:bisphosphoglycerate 3-phosphatase activity"/>
    <property type="evidence" value="ECO:0007669"/>
    <property type="project" value="UniProtKB-EC"/>
</dbReference>
<evidence type="ECO:0000256" key="1">
    <source>
        <dbReference type="ARBA" id="ARBA00004370"/>
    </source>
</evidence>
<feature type="chain" id="PRO_5021278701" description="Multiple inositol polyphosphate phosphatase 1" evidence="15">
    <location>
        <begin position="21"/>
        <end position="501"/>
    </location>
</feature>
<comment type="catalytic activity">
    <reaction evidence="13">
        <text>(2R)-2,3-bisphosphoglycerate + H2O = (2R)-2-phosphoglycerate + phosphate</text>
        <dbReference type="Rhea" id="RHEA:27381"/>
        <dbReference type="ChEBI" id="CHEBI:15377"/>
        <dbReference type="ChEBI" id="CHEBI:43474"/>
        <dbReference type="ChEBI" id="CHEBI:58248"/>
        <dbReference type="ChEBI" id="CHEBI:58289"/>
        <dbReference type="EC" id="3.1.3.80"/>
    </reaction>
    <physiologicalReaction direction="left-to-right" evidence="13">
        <dbReference type="Rhea" id="RHEA:27382"/>
    </physiologicalReaction>
</comment>
<sequence>MKSTSLAVFALCAAAGVVQAGPLEQFATPVVDDHLPVLGSASAGQDLKLSTKSRYNIPDGVGLPPVASTSAPEKAASSRCGNPSTPSTCKVIQIQLVARHGTRNPTQSNLKKHVALKKDFASYIAPAPQYQFLSNFSLMCNTSMAGMLTTQGALDQLQLAQRLRARYPTLLNDASQFSWQATNISRTISSGEAFQKGMLSNAAELAAARKQIEASVLPEHIDSDLRPHDSCKKNVDERERREKAGEEPGEDFVKLRFPAIRDRLAAHIGFPNLSLADVEQMFSLCSFENTIQGKNDGFCSLFSAEELELSNYGSDLAFWFERSYGMPVAEQMGCSLLTTVTTNMDKKINGSSDALNAHFKFGHAETLAPLLTTLGLFRDTLAANFTDAQIASRVFRAADFAPFSANVLFELSECPPTANSTTTNPSLSIRIFSDETPVTLPGCTDPCPLDQFKSLIAGKIGCDFDGAVCNNTRPTVGGSATLRSKSQLTDADATPSEDDAD</sequence>
<dbReference type="GO" id="GO:0003993">
    <property type="term" value="F:acid phosphatase activity"/>
    <property type="evidence" value="ECO:0007669"/>
    <property type="project" value="TreeGrafter"/>
</dbReference>
<comment type="catalytic activity">
    <reaction evidence="11">
        <text>1D-myo-inositol 1,2,4,5,6-pentakisphosphate + H2O = 1D-myo-inositol 1,2,5,6-tetrakisphosphate + phosphate</text>
        <dbReference type="Rhea" id="RHEA:77115"/>
        <dbReference type="ChEBI" id="CHEBI:15377"/>
        <dbReference type="ChEBI" id="CHEBI:43474"/>
        <dbReference type="ChEBI" id="CHEBI:57798"/>
        <dbReference type="ChEBI" id="CHEBI:195535"/>
        <dbReference type="EC" id="3.1.3.62"/>
    </reaction>
    <physiologicalReaction direction="left-to-right" evidence="11">
        <dbReference type="Rhea" id="RHEA:77116"/>
    </physiologicalReaction>
</comment>
<feature type="region of interest" description="Disordered" evidence="14">
    <location>
        <begin position="479"/>
        <end position="501"/>
    </location>
</feature>
<evidence type="ECO:0000256" key="13">
    <source>
        <dbReference type="ARBA" id="ARBA00043832"/>
    </source>
</evidence>
<dbReference type="PANTHER" id="PTHR20963">
    <property type="entry name" value="MULTIPLE INOSITOL POLYPHOSPHATE PHOSPHATASE-RELATED"/>
    <property type="match status" value="1"/>
</dbReference>
<dbReference type="CDD" id="cd07061">
    <property type="entry name" value="HP_HAP_like"/>
    <property type="match status" value="1"/>
</dbReference>
<evidence type="ECO:0000313" key="17">
    <source>
        <dbReference type="Proteomes" id="UP000318582"/>
    </source>
</evidence>
<name>A0A507E6X6_9FUNG</name>
<evidence type="ECO:0000256" key="11">
    <source>
        <dbReference type="ARBA" id="ARBA00043671"/>
    </source>
</evidence>
<evidence type="ECO:0000256" key="5">
    <source>
        <dbReference type="ARBA" id="ARBA00018097"/>
    </source>
</evidence>
<evidence type="ECO:0000256" key="2">
    <source>
        <dbReference type="ARBA" id="ARBA00008422"/>
    </source>
</evidence>
<comment type="caution">
    <text evidence="16">The sequence shown here is derived from an EMBL/GenBank/DDBJ whole genome shotgun (WGS) entry which is preliminary data.</text>
</comment>
<dbReference type="Pfam" id="PF00328">
    <property type="entry name" value="His_Phos_2"/>
    <property type="match status" value="1"/>
</dbReference>
<keyword evidence="7" id="KW-0378">Hydrolase</keyword>